<evidence type="ECO:0000313" key="8">
    <source>
        <dbReference type="EMBL" id="RYC74493.1"/>
    </source>
</evidence>
<evidence type="ECO:0000313" key="9">
    <source>
        <dbReference type="Proteomes" id="UP001191019"/>
    </source>
</evidence>
<dbReference type="Pfam" id="PF01145">
    <property type="entry name" value="Band_7"/>
    <property type="match status" value="1"/>
</dbReference>
<dbReference type="InterPro" id="IPR036013">
    <property type="entry name" value="Band_7/SPFH_dom_sf"/>
</dbReference>
<sequence>MSFELFLPIIIGAVIVLAVVILLFSMIRTANGNEALVVSGVGATDKKGNPKIKRAGGRVVIPFIQKAKYFDLCVRTAKVEGDVTKTQTGVPIQIDWAVAYSPDISSDESLQRAVCNFLDKDDTELKRVILDVVSGGVRAVIAKMTPEEVMNGKDKLDDQVKESISAQMKDLGFNAILSIHEVEDASGSTYYKDLAAKDRETKRREAANITAENDQQIRETRAETDKAAQEKELAAQVTIAEKQRDTDVKKAQFQAETAREQAKSEMAGELEREDINRQLEERKGAVAVTQAEQQNLAAKKQQEVEVTKAETAKRTTIINAEAEAGKKKAEAEGEAEAAATRKTREAQAAATARRTEAEGNAEARKTEATAEAEATKTQANADAEATKLKGEAEAAAISAKGKAEAEAIEAKGKAEAEAAKALSDAQAANDKINFELKKIEIEQNTKVQVATNIATVMAEVGKNAKFYDFGGGAKDGGGGDLLTSVIGRLPQLFAKADLTGEALNGEKVDETIKRLVSSIAGPIKGQDMTPPQE</sequence>
<evidence type="ECO:0000259" key="7">
    <source>
        <dbReference type="SMART" id="SM00244"/>
    </source>
</evidence>
<feature type="compositionally biased region" description="Low complexity" evidence="5">
    <location>
        <begin position="369"/>
        <end position="381"/>
    </location>
</feature>
<keyword evidence="6" id="KW-1133">Transmembrane helix</keyword>
<comment type="caution">
    <text evidence="8">The sequence shown here is derived from an EMBL/GenBank/DDBJ whole genome shotgun (WGS) entry which is preliminary data.</text>
</comment>
<feature type="region of interest" description="Disordered" evidence="5">
    <location>
        <begin position="323"/>
        <end position="387"/>
    </location>
</feature>
<dbReference type="CDD" id="cd03399">
    <property type="entry name" value="SPFH_flotillin"/>
    <property type="match status" value="1"/>
</dbReference>
<dbReference type="InterPro" id="IPR027705">
    <property type="entry name" value="Flotillin_fam"/>
</dbReference>
<dbReference type="SUPFAM" id="SSF117892">
    <property type="entry name" value="Band 7/SPFH domain"/>
    <property type="match status" value="1"/>
</dbReference>
<keyword evidence="4" id="KW-0175">Coiled coil</keyword>
<evidence type="ECO:0000256" key="6">
    <source>
        <dbReference type="SAM" id="Phobius"/>
    </source>
</evidence>
<feature type="domain" description="Band 7" evidence="7">
    <location>
        <begin position="25"/>
        <end position="199"/>
    </location>
</feature>
<dbReference type="SMART" id="SM00244">
    <property type="entry name" value="PHB"/>
    <property type="match status" value="1"/>
</dbReference>
<protein>
    <submittedName>
        <fullName evidence="8">Inner membrane protein YqiK</fullName>
    </submittedName>
</protein>
<keyword evidence="9" id="KW-1185">Reference proteome</keyword>
<proteinExistence type="inferred from homology"/>
<gene>
    <name evidence="8" type="primary">yqiK</name>
    <name evidence="8" type="ORF">G3RUM_00648</name>
</gene>
<dbReference type="Proteomes" id="UP001191019">
    <property type="component" value="Unassembled WGS sequence"/>
</dbReference>
<keyword evidence="6" id="KW-0812">Transmembrane</keyword>
<feature type="compositionally biased region" description="Low complexity" evidence="5">
    <location>
        <begin position="336"/>
        <end position="352"/>
    </location>
</feature>
<dbReference type="Gene3D" id="3.30.479.30">
    <property type="entry name" value="Band 7 domain"/>
    <property type="match status" value="1"/>
</dbReference>
<dbReference type="PANTHER" id="PTHR13806">
    <property type="entry name" value="FLOTILLIN-RELATED"/>
    <property type="match status" value="1"/>
</dbReference>
<evidence type="ECO:0000256" key="1">
    <source>
        <dbReference type="ARBA" id="ARBA00004370"/>
    </source>
</evidence>
<organism evidence="8 9">
    <name type="scientific">Candidatus Nanosyncoccus alces</name>
    <dbReference type="NCBI Taxonomy" id="2171997"/>
    <lineage>
        <taxon>Bacteria</taxon>
        <taxon>Candidatus Saccharimonadota</taxon>
        <taxon>Candidatus Nanosyncoccalia</taxon>
        <taxon>Candidatus Nanosyncoccales</taxon>
        <taxon>Candidatus Nanosyncoccaceae</taxon>
        <taxon>Candidatus Nanosyncoccus</taxon>
    </lineage>
</organism>
<evidence type="ECO:0000256" key="4">
    <source>
        <dbReference type="SAM" id="Coils"/>
    </source>
</evidence>
<reference evidence="8 9" key="2">
    <citation type="journal article" date="2020" name="Cell Rep.">
        <title>Acquisition and Adaptation of Ultra-small Parasitic Reduced Genome Bacteria to Mammalian Hosts.</title>
        <authorList>
            <person name="McLean J.S."/>
            <person name="Bor B."/>
            <person name="Kerns K.A."/>
            <person name="Liu Q."/>
            <person name="To T.T."/>
            <person name="Solden L."/>
            <person name="Hendrickson E.L."/>
            <person name="Wrighton K."/>
            <person name="Shi W."/>
            <person name="He X."/>
        </authorList>
    </citation>
    <scope>NUCLEOTIDE SEQUENCE [LARGE SCALE GENOMIC DNA]</scope>
    <source>
        <strain evidence="8 9">TM7_G3_2_Rum_HOT_351B</strain>
    </source>
</reference>
<dbReference type="PANTHER" id="PTHR13806:SF46">
    <property type="entry name" value="FLOTILLIN-1-RELATED"/>
    <property type="match status" value="1"/>
</dbReference>
<dbReference type="InterPro" id="IPR001107">
    <property type="entry name" value="Band_7"/>
</dbReference>
<comment type="subcellular location">
    <subcellularLocation>
        <location evidence="1">Membrane</location>
    </subcellularLocation>
</comment>
<keyword evidence="3 6" id="KW-0472">Membrane</keyword>
<feature type="transmembrane region" description="Helical" evidence="6">
    <location>
        <begin position="6"/>
        <end position="27"/>
    </location>
</feature>
<accession>A0ABY0FL75</accession>
<feature type="compositionally biased region" description="Basic and acidic residues" evidence="5">
    <location>
        <begin position="353"/>
        <end position="368"/>
    </location>
</feature>
<dbReference type="EMBL" id="PRLM01000006">
    <property type="protein sequence ID" value="RYC74493.1"/>
    <property type="molecule type" value="Genomic_DNA"/>
</dbReference>
<dbReference type="RefSeq" id="WP_129735321.1">
    <property type="nucleotide sequence ID" value="NZ_PRLM01000006.1"/>
</dbReference>
<comment type="similarity">
    <text evidence="2">Belongs to the band 7/mec-2 family. Flotillin subfamily.</text>
</comment>
<name>A0ABY0FL75_9BACT</name>
<evidence type="ECO:0000256" key="3">
    <source>
        <dbReference type="ARBA" id="ARBA00023136"/>
    </source>
</evidence>
<feature type="coiled-coil region" evidence="4">
    <location>
        <begin position="411"/>
        <end position="442"/>
    </location>
</feature>
<reference evidence="8 9" key="1">
    <citation type="journal article" date="2018" name="bioRxiv">
        <title>Evidence of independent acquisition and adaption of ultra-small bacteria to human hosts across the highly diverse yet reduced genomes of the phylum Saccharibacteria.</title>
        <authorList>
            <person name="McLean J.S."/>
            <person name="Bor B."/>
            <person name="To T.T."/>
            <person name="Liu Q."/>
            <person name="Kearns K.A."/>
            <person name="Solden L.M."/>
            <person name="Wrighton K.C."/>
            <person name="He X."/>
            <person name="Shi W."/>
        </authorList>
    </citation>
    <scope>NUCLEOTIDE SEQUENCE [LARGE SCALE GENOMIC DNA]</scope>
    <source>
        <strain evidence="8 9">TM7_G3_2_Rum_HOT_351B</strain>
    </source>
</reference>
<evidence type="ECO:0000256" key="5">
    <source>
        <dbReference type="SAM" id="MobiDB-lite"/>
    </source>
</evidence>
<evidence type="ECO:0000256" key="2">
    <source>
        <dbReference type="ARBA" id="ARBA00007161"/>
    </source>
</evidence>